<name>A0AAW2ZH39_9EUKA</name>
<dbReference type="GO" id="GO:0008757">
    <property type="term" value="F:S-adenosylmethionine-dependent methyltransferase activity"/>
    <property type="evidence" value="ECO:0007669"/>
    <property type="project" value="InterPro"/>
</dbReference>
<gene>
    <name evidence="7" type="ORF">AKO1_003848</name>
</gene>
<dbReference type="PANTHER" id="PTHR12176">
    <property type="entry name" value="SAM-DEPENDENT METHYLTRANSFERASE SUPERFAMILY PROTEIN"/>
    <property type="match status" value="1"/>
</dbReference>
<evidence type="ECO:0000256" key="3">
    <source>
        <dbReference type="ARBA" id="ARBA00022679"/>
    </source>
</evidence>
<sequence>MIEKNKQKIEDMRASEEPKRNLISDDKLSEVRGQLKEEKSHSVHPAIHYYRAIYKHLKKNMDNKQDRSFHLTKKMVRNQFDKNKNLTDPGQIDMAINKAASYLHSQRAWSLDNDRSTPLERHNSELSDLEKDSIEDAELEQGKQNLDSSPAYWNQYFQQAGSEDEKYCDFDIIKNYLYAYNKNTSTRICVVGCGLSTVGTSLLGMKRSRDVLQVDFSEVAIKHQSNIHKDVAGMRFKEMDVLKEYLPETSFDLVFDKGLFDNVLSSGSEEDLDTLERNIWMSLRGKGVYFLVSITPIDGIRTMFCSHDWEIKKLGCYNMSTYETIDGMTEEEENEDYESNVNEAVMNPHVHFYVLVKPDIQ</sequence>
<feature type="domain" description="Methyltransferase type 11" evidence="6">
    <location>
        <begin position="191"/>
        <end position="290"/>
    </location>
</feature>
<comment type="similarity">
    <text evidence="1">Belongs to the methyltransferase superfamily.</text>
</comment>
<dbReference type="Pfam" id="PF08241">
    <property type="entry name" value="Methyltransf_11"/>
    <property type="match status" value="1"/>
</dbReference>
<dbReference type="GO" id="GO:0032259">
    <property type="term" value="P:methylation"/>
    <property type="evidence" value="ECO:0007669"/>
    <property type="project" value="UniProtKB-KW"/>
</dbReference>
<comment type="caution">
    <text evidence="7">The sequence shown here is derived from an EMBL/GenBank/DDBJ whole genome shotgun (WGS) entry which is preliminary data.</text>
</comment>
<evidence type="ECO:0000256" key="1">
    <source>
        <dbReference type="ARBA" id="ARBA00008361"/>
    </source>
</evidence>
<dbReference type="InterPro" id="IPR051419">
    <property type="entry name" value="Lys/N-term_MeTrsfase_sf"/>
</dbReference>
<proteinExistence type="inferred from homology"/>
<evidence type="ECO:0000256" key="4">
    <source>
        <dbReference type="SAM" id="MobiDB-lite"/>
    </source>
</evidence>
<evidence type="ECO:0000259" key="5">
    <source>
        <dbReference type="Pfam" id="PF05347"/>
    </source>
</evidence>
<evidence type="ECO:0000259" key="6">
    <source>
        <dbReference type="Pfam" id="PF08241"/>
    </source>
</evidence>
<dbReference type="InterPro" id="IPR008011">
    <property type="entry name" value="Complex1_LYR_dom"/>
</dbReference>
<protein>
    <submittedName>
        <fullName evidence="7">Methyltransferase-like protein</fullName>
    </submittedName>
</protein>
<evidence type="ECO:0000256" key="2">
    <source>
        <dbReference type="ARBA" id="ARBA00022603"/>
    </source>
</evidence>
<dbReference type="Pfam" id="PF05347">
    <property type="entry name" value="Complex1_LYR"/>
    <property type="match status" value="1"/>
</dbReference>
<feature type="region of interest" description="Disordered" evidence="4">
    <location>
        <begin position="1"/>
        <end position="24"/>
    </location>
</feature>
<dbReference type="SUPFAM" id="SSF53335">
    <property type="entry name" value="S-adenosyl-L-methionine-dependent methyltransferases"/>
    <property type="match status" value="1"/>
</dbReference>
<dbReference type="CDD" id="cd20251">
    <property type="entry name" value="Complex1_LYR_SF"/>
    <property type="match status" value="1"/>
</dbReference>
<evidence type="ECO:0000313" key="8">
    <source>
        <dbReference type="Proteomes" id="UP001431209"/>
    </source>
</evidence>
<dbReference type="InterPro" id="IPR013216">
    <property type="entry name" value="Methyltransf_11"/>
</dbReference>
<organism evidence="7 8">
    <name type="scientific">Acrasis kona</name>
    <dbReference type="NCBI Taxonomy" id="1008807"/>
    <lineage>
        <taxon>Eukaryota</taxon>
        <taxon>Discoba</taxon>
        <taxon>Heterolobosea</taxon>
        <taxon>Tetramitia</taxon>
        <taxon>Eutetramitia</taxon>
        <taxon>Acrasidae</taxon>
        <taxon>Acrasis</taxon>
    </lineage>
</organism>
<keyword evidence="2 7" id="KW-0489">Methyltransferase</keyword>
<dbReference type="AlphaFoldDB" id="A0AAW2ZH39"/>
<keyword evidence="8" id="KW-1185">Reference proteome</keyword>
<dbReference type="Gene3D" id="3.40.50.150">
    <property type="entry name" value="Vaccinia Virus protein VP39"/>
    <property type="match status" value="1"/>
</dbReference>
<dbReference type="Proteomes" id="UP001431209">
    <property type="component" value="Unassembled WGS sequence"/>
</dbReference>
<evidence type="ECO:0000313" key="7">
    <source>
        <dbReference type="EMBL" id="KAL0488755.1"/>
    </source>
</evidence>
<accession>A0AAW2ZH39</accession>
<dbReference type="InterPro" id="IPR029063">
    <property type="entry name" value="SAM-dependent_MTases_sf"/>
</dbReference>
<feature type="region of interest" description="Disordered" evidence="4">
    <location>
        <begin position="112"/>
        <end position="131"/>
    </location>
</feature>
<feature type="domain" description="Complex 1 LYR protein" evidence="5">
    <location>
        <begin position="54"/>
        <end position="103"/>
    </location>
</feature>
<keyword evidence="3" id="KW-0808">Transferase</keyword>
<reference evidence="7 8" key="1">
    <citation type="submission" date="2024-03" db="EMBL/GenBank/DDBJ databases">
        <title>The Acrasis kona genome and developmental transcriptomes reveal deep origins of eukaryotic multicellular pathways.</title>
        <authorList>
            <person name="Sheikh S."/>
            <person name="Fu C.-J."/>
            <person name="Brown M.W."/>
            <person name="Baldauf S.L."/>
        </authorList>
    </citation>
    <scope>NUCLEOTIDE SEQUENCE [LARGE SCALE GENOMIC DNA]</scope>
    <source>
        <strain evidence="7 8">ATCC MYA-3509</strain>
    </source>
</reference>
<dbReference type="EMBL" id="JAOPGA020001475">
    <property type="protein sequence ID" value="KAL0488755.1"/>
    <property type="molecule type" value="Genomic_DNA"/>
</dbReference>